<dbReference type="Gene3D" id="3.40.50.12780">
    <property type="entry name" value="N-terminal domain of ligase-like"/>
    <property type="match status" value="1"/>
</dbReference>
<feature type="binding site" evidence="7">
    <location>
        <position position="198"/>
    </location>
    <ligand>
        <name>D-alanine</name>
        <dbReference type="ChEBI" id="CHEBI:57416"/>
    </ligand>
</feature>
<dbReference type="Proteomes" id="UP000216802">
    <property type="component" value="Unassembled WGS sequence"/>
</dbReference>
<dbReference type="Gene3D" id="3.30.300.30">
    <property type="match status" value="1"/>
</dbReference>
<feature type="binding site" evidence="7">
    <location>
        <position position="302"/>
    </location>
    <ligand>
        <name>D-alanine</name>
        <dbReference type="ChEBI" id="CHEBI:57416"/>
    </ligand>
</feature>
<evidence type="ECO:0000313" key="10">
    <source>
        <dbReference type="EMBL" id="PAK81421.1"/>
    </source>
</evidence>
<keyword evidence="4 7" id="KW-0067">ATP-binding</keyword>
<evidence type="ECO:0000313" key="11">
    <source>
        <dbReference type="Proteomes" id="UP000216802"/>
    </source>
</evidence>
<evidence type="ECO:0000256" key="4">
    <source>
        <dbReference type="ARBA" id="ARBA00022840"/>
    </source>
</evidence>
<comment type="subcellular location">
    <subcellularLocation>
        <location evidence="7">Cytoplasm</location>
    </subcellularLocation>
</comment>
<dbReference type="EMBL" id="NCXI01000054">
    <property type="protein sequence ID" value="PAK81421.1"/>
    <property type="molecule type" value="Genomic_DNA"/>
</dbReference>
<evidence type="ECO:0000256" key="7">
    <source>
        <dbReference type="HAMAP-Rule" id="MF_00593"/>
    </source>
</evidence>
<dbReference type="InterPro" id="IPR044507">
    <property type="entry name" value="DltA-like"/>
</dbReference>
<feature type="domain" description="AMP-binding enzyme C-terminal" evidence="9">
    <location>
        <begin position="418"/>
        <end position="495"/>
    </location>
</feature>
<dbReference type="PROSITE" id="PS00455">
    <property type="entry name" value="AMP_BINDING"/>
    <property type="match status" value="1"/>
</dbReference>
<proteinExistence type="inferred from homology"/>
<dbReference type="SUPFAM" id="SSF56801">
    <property type="entry name" value="Acetyl-CoA synthetase-like"/>
    <property type="match status" value="1"/>
</dbReference>
<dbReference type="GO" id="GO:0005524">
    <property type="term" value="F:ATP binding"/>
    <property type="evidence" value="ECO:0007669"/>
    <property type="project" value="UniProtKB-KW"/>
</dbReference>
<evidence type="ECO:0000259" key="8">
    <source>
        <dbReference type="Pfam" id="PF00501"/>
    </source>
</evidence>
<feature type="binding site" evidence="7">
    <location>
        <position position="384"/>
    </location>
    <ligand>
        <name>ATP</name>
        <dbReference type="ChEBI" id="CHEBI:30616"/>
    </ligand>
</feature>
<dbReference type="InterPro" id="IPR042099">
    <property type="entry name" value="ANL_N_sf"/>
</dbReference>
<gene>
    <name evidence="7" type="primary">dltA</name>
    <name evidence="10" type="ORF">B8W98_07805</name>
</gene>
<feature type="domain" description="AMP-dependent synthetase/ligase" evidence="8">
    <location>
        <begin position="12"/>
        <end position="360"/>
    </location>
</feature>
<name>A0A269Y8F2_9LACO</name>
<dbReference type="InterPro" id="IPR020845">
    <property type="entry name" value="AMP-binding_CS"/>
</dbReference>
<dbReference type="InterPro" id="IPR025110">
    <property type="entry name" value="AMP-bd_C"/>
</dbReference>
<dbReference type="RefSeq" id="WP_095354854.1">
    <property type="nucleotide sequence ID" value="NZ_NCXI01000054.1"/>
</dbReference>
<evidence type="ECO:0000256" key="5">
    <source>
        <dbReference type="ARBA" id="ARBA00054605"/>
    </source>
</evidence>
<dbReference type="GO" id="GO:0047473">
    <property type="term" value="F:D-alanine [D-alanyl carrier protein] ligase activity"/>
    <property type="evidence" value="ECO:0007669"/>
    <property type="project" value="UniProtKB-UniRule"/>
</dbReference>
<feature type="binding site" evidence="7">
    <location>
        <position position="495"/>
    </location>
    <ligand>
        <name>ATP</name>
        <dbReference type="ChEBI" id="CHEBI:30616"/>
    </ligand>
</feature>
<dbReference type="UniPathway" id="UPA00556"/>
<dbReference type="PANTHER" id="PTHR45398:SF1">
    <property type="entry name" value="ENZYME, PUTATIVE (JCVI)-RELATED"/>
    <property type="match status" value="1"/>
</dbReference>
<dbReference type="InterPro" id="IPR000873">
    <property type="entry name" value="AMP-dep_synth/lig_dom"/>
</dbReference>
<dbReference type="Pfam" id="PF13193">
    <property type="entry name" value="AMP-binding_C"/>
    <property type="match status" value="1"/>
</dbReference>
<evidence type="ECO:0000256" key="3">
    <source>
        <dbReference type="ARBA" id="ARBA00022741"/>
    </source>
</evidence>
<comment type="caution">
    <text evidence="10">The sequence shown here is derived from an EMBL/GenBank/DDBJ whole genome shotgun (WGS) entry which is preliminary data.</text>
</comment>
<comment type="catalytic activity">
    <reaction evidence="7">
        <text>holo-[D-alanyl-carrier protein] + D-alanine + ATP = D-alanyl-[D-alanyl-carrier protein] + AMP + diphosphate</text>
        <dbReference type="Rhea" id="RHEA:55132"/>
        <dbReference type="Rhea" id="RHEA-COMP:14102"/>
        <dbReference type="Rhea" id="RHEA-COMP:14103"/>
        <dbReference type="ChEBI" id="CHEBI:30616"/>
        <dbReference type="ChEBI" id="CHEBI:33019"/>
        <dbReference type="ChEBI" id="CHEBI:57416"/>
        <dbReference type="ChEBI" id="CHEBI:64479"/>
        <dbReference type="ChEBI" id="CHEBI:138620"/>
        <dbReference type="ChEBI" id="CHEBI:456215"/>
        <dbReference type="EC" id="6.2.1.54"/>
    </reaction>
</comment>
<dbReference type="InterPro" id="IPR010071">
    <property type="entry name" value="AA_adenyl_dom"/>
</dbReference>
<dbReference type="GO" id="GO:0005737">
    <property type="term" value="C:cytoplasm"/>
    <property type="evidence" value="ECO:0007669"/>
    <property type="project" value="UniProtKB-SubCell"/>
</dbReference>
<keyword evidence="1 7" id="KW-0963">Cytoplasm</keyword>
<evidence type="ECO:0000259" key="9">
    <source>
        <dbReference type="Pfam" id="PF13193"/>
    </source>
</evidence>
<feature type="binding site" evidence="7">
    <location>
        <position position="495"/>
    </location>
    <ligand>
        <name>D-alanine</name>
        <dbReference type="ChEBI" id="CHEBI:57416"/>
    </ligand>
</feature>
<keyword evidence="2 7" id="KW-0436">Ligase</keyword>
<dbReference type="FunFam" id="3.30.300.30:FF:000012">
    <property type="entry name" value="D-alanine--D-alanyl carrier protein ligase"/>
    <property type="match status" value="1"/>
</dbReference>
<comment type="function">
    <text evidence="5 7">Catalyzes the first step in the D-alanylation of lipoteichoic acid (LTA), the activation of D-alanine and its transfer onto the D-alanyl carrier protein (Dcp) DltC. In an ATP-dependent two-step reaction, forms a high energy D-alanyl-AMP intermediate, followed by transfer of the D-alanyl residue as a thiol ester to the phosphopantheinyl prosthetic group of the Dcp. D-alanylation of LTA plays an important role in modulating the properties of the cell wall in Gram-positive bacteria, influencing the net charge of the cell wall.</text>
</comment>
<feature type="binding site" evidence="7">
    <location>
        <begin position="152"/>
        <end position="153"/>
    </location>
    <ligand>
        <name>ATP</name>
        <dbReference type="ChEBI" id="CHEBI:30616"/>
    </ligand>
</feature>
<dbReference type="PANTHER" id="PTHR45398">
    <property type="match status" value="1"/>
</dbReference>
<evidence type="ECO:0000256" key="1">
    <source>
        <dbReference type="ARBA" id="ARBA00022490"/>
    </source>
</evidence>
<evidence type="ECO:0000256" key="2">
    <source>
        <dbReference type="ARBA" id="ARBA00022598"/>
    </source>
</evidence>
<keyword evidence="3 7" id="KW-0547">Nucleotide-binding</keyword>
<comment type="pathway">
    <text evidence="7">Cell wall biogenesis; lipoteichoic acid biosynthesis.</text>
</comment>
<feature type="binding site" evidence="7">
    <location>
        <begin position="293"/>
        <end position="298"/>
    </location>
    <ligand>
        <name>ATP</name>
        <dbReference type="ChEBI" id="CHEBI:30616"/>
    </ligand>
</feature>
<feature type="binding site" evidence="7">
    <location>
        <begin position="396"/>
        <end position="399"/>
    </location>
    <ligand>
        <name>ATP</name>
        <dbReference type="ChEBI" id="CHEBI:30616"/>
    </ligand>
</feature>
<dbReference type="InterPro" id="IPR010072">
    <property type="entry name" value="DltA"/>
</dbReference>
<dbReference type="EC" id="6.2.1.54" evidence="7"/>
<dbReference type="AlphaFoldDB" id="A0A269Y8F2"/>
<dbReference type="GO" id="GO:0070395">
    <property type="term" value="P:lipoteichoic acid biosynthetic process"/>
    <property type="evidence" value="ECO:0007669"/>
    <property type="project" value="UniProtKB-UniRule"/>
</dbReference>
<accession>A0A269Y8F2</accession>
<dbReference type="NCBIfam" id="NF003417">
    <property type="entry name" value="PRK04813.1"/>
    <property type="match status" value="1"/>
</dbReference>
<reference evidence="10 11" key="1">
    <citation type="submission" date="2017-04" db="EMBL/GenBank/DDBJ databases">
        <title>Kefir bacterial isolates.</title>
        <authorList>
            <person name="Kim Y."/>
            <person name="Blasche S."/>
            <person name="Patil K.R."/>
        </authorList>
    </citation>
    <scope>NUCLEOTIDE SEQUENCE [LARGE SCALE GENOMIC DNA]</scope>
    <source>
        <strain evidence="10 11">OG2</strain>
    </source>
</reference>
<dbReference type="NCBIfam" id="TIGR01734">
    <property type="entry name" value="D-ala-DACP-lig"/>
    <property type="match status" value="1"/>
</dbReference>
<evidence type="ECO:0000256" key="6">
    <source>
        <dbReference type="ARBA" id="ARBA00061336"/>
    </source>
</evidence>
<protein>
    <recommendedName>
        <fullName evidence="7">D-alanine--D-alanyl carrier protein ligase</fullName>
        <shortName evidence="7">DCL</shortName>
        <ecNumber evidence="7">6.2.1.54</ecNumber>
    </recommendedName>
    <alternativeName>
        <fullName evidence="7">D-alanine--poly(phosphoribitol) ligase subunit 1</fullName>
    </alternativeName>
    <alternativeName>
        <fullName evidence="7">D-alanine-activating enzyme</fullName>
        <shortName evidence="7">DAE</shortName>
    </alternativeName>
</protein>
<dbReference type="CDD" id="cd05945">
    <property type="entry name" value="DltA"/>
    <property type="match status" value="1"/>
</dbReference>
<dbReference type="Pfam" id="PF00501">
    <property type="entry name" value="AMP-binding"/>
    <property type="match status" value="1"/>
</dbReference>
<comment type="similarity">
    <text evidence="6 7">Belongs to the ATP-dependent AMP-binding enzyme family. DltA subfamily.</text>
</comment>
<organism evidence="10 11">
    <name type="scientific">Lentilactobacillus parakefiri</name>
    <dbReference type="NCBI Taxonomy" id="152332"/>
    <lineage>
        <taxon>Bacteria</taxon>
        <taxon>Bacillati</taxon>
        <taxon>Bacillota</taxon>
        <taxon>Bacilli</taxon>
        <taxon>Lactobacillales</taxon>
        <taxon>Lactobacillaceae</taxon>
        <taxon>Lentilactobacillus</taxon>
    </lineage>
</organism>
<dbReference type="InterPro" id="IPR045851">
    <property type="entry name" value="AMP-bd_C_sf"/>
</dbReference>
<sequence>MVENLIETIDSYAKTQPDKVVYAYNGENHTYAELKAYSDALAAHIDTMALPLNAPIIVFGGKAFSMIASFLAVVKSGHSYIPIDINSPKERLTMINDIAKPVAVIATEPLPEKLAGIPEIDQDQLDKICLEKVDYSLTHPINGDQTYYIIFTSGTTGVPKGVEISYRNLASFVDWMVGPEFNLPDDLQMLQQPAYSFDLSVMSLYPALYKGGTLHVLSKKTTDNFIVLFTALRTMPINTWVSTPSFADICLLESTFDHDHYPKIANFLFCGEELTHKTAAALKKRFPDAHIFNTYGPTESTVAITKIEITDDILNTYERLPIGYLKPGMHARVADENGDYVQDDQKGELIIYGENVSKGYINNPEKNAKAFFELDGQQAYRTGDVVTMAADGLLRYFGRKDFQVKLNGFRIELEDVSAIVSKEEHVKQAVVVPKYNTQHTVSMLIAYVVPTANDFQNNLELTAAIKKNLSQDMMAYMIPQKIVYQKSLPLSSNGKVDIKAVIQEVNSQ</sequence>
<dbReference type="NCBIfam" id="TIGR01733">
    <property type="entry name" value="AA-adenyl-dom"/>
    <property type="match status" value="1"/>
</dbReference>
<dbReference type="HAMAP" id="MF_00593">
    <property type="entry name" value="DltA"/>
    <property type="match status" value="1"/>
</dbReference>